<keyword evidence="7 13" id="KW-0406">Ion transport</keyword>
<accession>A0A194AH78</accession>
<feature type="chain" id="PRO_5008507590" description="ATP synthase subunit b" evidence="16">
    <location>
        <begin position="24"/>
        <end position="189"/>
    </location>
</feature>
<dbReference type="AlphaFoldDB" id="A0A194AH78"/>
<dbReference type="Proteomes" id="UP000095200">
    <property type="component" value="Unassembled WGS sequence"/>
</dbReference>
<keyword evidence="18" id="KW-1185">Reference proteome</keyword>
<keyword evidence="9 13" id="KW-0066">ATP synthesis</keyword>
<dbReference type="PANTHER" id="PTHR33445">
    <property type="entry name" value="ATP SYNTHASE SUBUNIT B', CHLOROPLASTIC"/>
    <property type="match status" value="1"/>
</dbReference>
<evidence type="ECO:0000256" key="11">
    <source>
        <dbReference type="ARBA" id="ARBA00025614"/>
    </source>
</evidence>
<evidence type="ECO:0000256" key="16">
    <source>
        <dbReference type="SAM" id="SignalP"/>
    </source>
</evidence>
<reference evidence="18" key="1">
    <citation type="submission" date="2016-06" db="EMBL/GenBank/DDBJ databases">
        <title>Draft genome sequence of Desulfoplanes formicivorans strain Pf12B.</title>
        <authorList>
            <person name="Watanabe M."/>
            <person name="Kojima H."/>
            <person name="Fukui M."/>
        </authorList>
    </citation>
    <scope>NUCLEOTIDE SEQUENCE [LARGE SCALE GENOMIC DNA]</scope>
    <source>
        <strain evidence="18">Pf12B</strain>
    </source>
</reference>
<keyword evidence="13" id="KW-1003">Cell membrane</keyword>
<evidence type="ECO:0000256" key="6">
    <source>
        <dbReference type="ARBA" id="ARBA00022989"/>
    </source>
</evidence>
<comment type="similarity">
    <text evidence="1 13 14">Belongs to the ATPase B chain family.</text>
</comment>
<dbReference type="Pfam" id="PF00430">
    <property type="entry name" value="ATP-synt_B"/>
    <property type="match status" value="1"/>
</dbReference>
<evidence type="ECO:0000256" key="7">
    <source>
        <dbReference type="ARBA" id="ARBA00023065"/>
    </source>
</evidence>
<feature type="transmembrane region" description="Helical" evidence="13">
    <location>
        <begin position="33"/>
        <end position="52"/>
    </location>
</feature>
<feature type="coiled-coil region" evidence="15">
    <location>
        <begin position="74"/>
        <end position="108"/>
    </location>
</feature>
<comment type="subunit">
    <text evidence="13">F-type ATPases have 2 components, F(1) - the catalytic core - and F(0) - the membrane proton channel. F(1) has five subunits: alpha(3), beta(3), gamma(1), delta(1), epsilon(1). F(0) has three main subunits: a(1), b(2) and c(10-14). The alpha and beta chains form an alternating ring which encloses part of the gamma chain. F(1) is attached to F(0) by a central stalk formed by the gamma and epsilon chains, while a peripheral stalk is formed by the delta and b chains.</text>
</comment>
<evidence type="ECO:0000256" key="4">
    <source>
        <dbReference type="ARBA" id="ARBA00022692"/>
    </source>
</evidence>
<comment type="subcellular location">
    <subcellularLocation>
        <location evidence="13">Cell membrane</location>
        <topology evidence="13">Single-pass membrane protein</topology>
    </subcellularLocation>
    <subcellularLocation>
        <location evidence="12">Endomembrane system</location>
        <topology evidence="12">Single-pass membrane protein</topology>
    </subcellularLocation>
</comment>
<evidence type="ECO:0000256" key="2">
    <source>
        <dbReference type="ARBA" id="ARBA00022448"/>
    </source>
</evidence>
<keyword evidence="6 13" id="KW-1133">Transmembrane helix</keyword>
<evidence type="ECO:0000256" key="8">
    <source>
        <dbReference type="ARBA" id="ARBA00023136"/>
    </source>
</evidence>
<dbReference type="GO" id="GO:0005886">
    <property type="term" value="C:plasma membrane"/>
    <property type="evidence" value="ECO:0007669"/>
    <property type="project" value="UniProtKB-SubCell"/>
</dbReference>
<sequence length="189" mass="20770">MRTLKMVGMAFLLVLVSAGAVVAAEHGGGDSSKWLNLLYRFINFVILAWILYKIAGKRVGEFFSGRKYQIETDLKDMDARKDEAAKKLSDVEASIANLEAEKARILADAEAQGNALKKAIIDQAHASAKQIKAQAKVAAEQEAKLAVESIKAEMAEKIVEAAEIMVQKQLKKKDHEGLINEYLTKVVLN</sequence>
<comment type="caution">
    <text evidence="17">The sequence shown here is derived from an EMBL/GenBank/DDBJ whole genome shotgun (WGS) entry which is preliminary data.</text>
</comment>
<evidence type="ECO:0000256" key="10">
    <source>
        <dbReference type="ARBA" id="ARBA00025198"/>
    </source>
</evidence>
<keyword evidence="15" id="KW-0175">Coiled coil</keyword>
<dbReference type="GO" id="GO:0046961">
    <property type="term" value="F:proton-transporting ATPase activity, rotational mechanism"/>
    <property type="evidence" value="ECO:0007669"/>
    <property type="project" value="TreeGrafter"/>
</dbReference>
<dbReference type="PANTHER" id="PTHR33445:SF1">
    <property type="entry name" value="ATP SYNTHASE SUBUNIT B"/>
    <property type="match status" value="1"/>
</dbReference>
<dbReference type="EMBL" id="BDFE01000015">
    <property type="protein sequence ID" value="GAU08683.1"/>
    <property type="molecule type" value="Genomic_DNA"/>
</dbReference>
<evidence type="ECO:0000256" key="15">
    <source>
        <dbReference type="SAM" id="Coils"/>
    </source>
</evidence>
<evidence type="ECO:0000256" key="1">
    <source>
        <dbReference type="ARBA" id="ARBA00005513"/>
    </source>
</evidence>
<dbReference type="GO" id="GO:0046933">
    <property type="term" value="F:proton-transporting ATP synthase activity, rotational mechanism"/>
    <property type="evidence" value="ECO:0007669"/>
    <property type="project" value="UniProtKB-UniRule"/>
</dbReference>
<evidence type="ECO:0000256" key="12">
    <source>
        <dbReference type="ARBA" id="ARBA00037847"/>
    </source>
</evidence>
<evidence type="ECO:0000313" key="17">
    <source>
        <dbReference type="EMBL" id="GAU08683.1"/>
    </source>
</evidence>
<keyword evidence="16" id="KW-0732">Signal</keyword>
<dbReference type="InterPro" id="IPR002146">
    <property type="entry name" value="ATP_synth_b/b'su_bac/chlpt"/>
</dbReference>
<protein>
    <recommendedName>
        <fullName evidence="13">ATP synthase subunit b</fullName>
    </recommendedName>
    <alternativeName>
        <fullName evidence="13">ATP synthase F(0) sector subunit b</fullName>
    </alternativeName>
    <alternativeName>
        <fullName evidence="13">ATPase subunit I</fullName>
    </alternativeName>
    <alternativeName>
        <fullName evidence="13">F-type ATPase subunit b</fullName>
        <shortName evidence="13">F-ATPase subunit b</shortName>
    </alternativeName>
</protein>
<dbReference type="HAMAP" id="MF_01398">
    <property type="entry name" value="ATP_synth_b_bprime"/>
    <property type="match status" value="1"/>
</dbReference>
<keyword evidence="5 13" id="KW-0375">Hydrogen ion transport</keyword>
<proteinExistence type="inferred from homology"/>
<comment type="function">
    <text evidence="11">Component of the F(0) channel, it forms part of the peripheral stalk, linking F(1) to F(0). The b'-subunit is a diverged and duplicated form of b found in plants and photosynthetic bacteria.</text>
</comment>
<dbReference type="STRING" id="1592317.DPF_1399"/>
<evidence type="ECO:0000313" key="18">
    <source>
        <dbReference type="Proteomes" id="UP000095200"/>
    </source>
</evidence>
<keyword evidence="2 13" id="KW-0813">Transport</keyword>
<keyword evidence="8 13" id="KW-0472">Membrane</keyword>
<evidence type="ECO:0000256" key="9">
    <source>
        <dbReference type="ARBA" id="ARBA00023310"/>
    </source>
</evidence>
<organism evidence="17 18">
    <name type="scientific">Desulfoplanes formicivorans</name>
    <dbReference type="NCBI Taxonomy" id="1592317"/>
    <lineage>
        <taxon>Bacteria</taxon>
        <taxon>Pseudomonadati</taxon>
        <taxon>Thermodesulfobacteriota</taxon>
        <taxon>Desulfovibrionia</taxon>
        <taxon>Desulfovibrionales</taxon>
        <taxon>Desulfoplanaceae</taxon>
        <taxon>Desulfoplanes</taxon>
    </lineage>
</organism>
<dbReference type="CDD" id="cd06503">
    <property type="entry name" value="ATP-synt_Fo_b"/>
    <property type="match status" value="1"/>
</dbReference>
<comment type="function">
    <text evidence="10 13">F(1)F(0) ATP synthase produces ATP from ADP in the presence of a proton or sodium gradient. F-type ATPases consist of two structural domains, F(1) containing the extramembraneous catalytic core and F(0) containing the membrane proton channel, linked together by a central stalk and a peripheral stalk. During catalysis, ATP synthesis in the catalytic domain of F(1) is coupled via a rotary mechanism of the central stalk subunits to proton translocation.</text>
</comment>
<evidence type="ECO:0000256" key="14">
    <source>
        <dbReference type="RuleBase" id="RU003848"/>
    </source>
</evidence>
<dbReference type="InterPro" id="IPR050059">
    <property type="entry name" value="ATP_synthase_B_chain"/>
</dbReference>
<evidence type="ECO:0000256" key="3">
    <source>
        <dbReference type="ARBA" id="ARBA00022547"/>
    </source>
</evidence>
<keyword evidence="4 13" id="KW-0812">Transmembrane</keyword>
<dbReference type="GO" id="GO:0012505">
    <property type="term" value="C:endomembrane system"/>
    <property type="evidence" value="ECO:0007669"/>
    <property type="project" value="UniProtKB-SubCell"/>
</dbReference>
<evidence type="ECO:0000256" key="13">
    <source>
        <dbReference type="HAMAP-Rule" id="MF_01398"/>
    </source>
</evidence>
<evidence type="ECO:0000256" key="5">
    <source>
        <dbReference type="ARBA" id="ARBA00022781"/>
    </source>
</evidence>
<name>A0A194AH78_9BACT</name>
<keyword evidence="3 13" id="KW-0138">CF(0)</keyword>
<gene>
    <name evidence="13" type="primary">atpF</name>
    <name evidence="17" type="ORF">DPF_1399</name>
</gene>
<feature type="signal peptide" evidence="16">
    <location>
        <begin position="1"/>
        <end position="23"/>
    </location>
</feature>
<dbReference type="GO" id="GO:0045259">
    <property type="term" value="C:proton-transporting ATP synthase complex"/>
    <property type="evidence" value="ECO:0007669"/>
    <property type="project" value="UniProtKB-KW"/>
</dbReference>